<dbReference type="AlphaFoldDB" id="A0A402CYV8"/>
<accession>A0A402CYV8</accession>
<evidence type="ECO:0000313" key="2">
    <source>
        <dbReference type="Proteomes" id="UP000287394"/>
    </source>
</evidence>
<proteinExistence type="predicted"/>
<protein>
    <submittedName>
        <fullName evidence="1">Uncharacterized protein</fullName>
    </submittedName>
</protein>
<sequence>MHDKGKSLKFNLRSFGACCALAALATASFAATAAKPTGPISLDYKHLEYSPTGLHLYGGVEMKSAQYLVNAGDILVVQAAGAAKTIKSATATPLPGAQVSLVFQDVEAMKSMKALADKAVITPDPTRRGGARIDLTGNVQLEMNSQGALDGPSKTTLEKATILIGEGPTYPRIEGEHGHTTLTPQF</sequence>
<name>A0A402CYV8_9BACT</name>
<gene>
    <name evidence="1" type="ORF">CCAX7_32850</name>
</gene>
<dbReference type="EMBL" id="AP025739">
    <property type="protein sequence ID" value="BDI31234.1"/>
    <property type="molecule type" value="Genomic_DNA"/>
</dbReference>
<organism evidence="1 2">
    <name type="scientific">Capsulimonas corticalis</name>
    <dbReference type="NCBI Taxonomy" id="2219043"/>
    <lineage>
        <taxon>Bacteria</taxon>
        <taxon>Bacillati</taxon>
        <taxon>Armatimonadota</taxon>
        <taxon>Armatimonadia</taxon>
        <taxon>Capsulimonadales</taxon>
        <taxon>Capsulimonadaceae</taxon>
        <taxon>Capsulimonas</taxon>
    </lineage>
</organism>
<dbReference type="KEGG" id="ccot:CCAX7_32850"/>
<evidence type="ECO:0000313" key="1">
    <source>
        <dbReference type="EMBL" id="BDI31234.1"/>
    </source>
</evidence>
<reference evidence="1 2" key="1">
    <citation type="journal article" date="2019" name="Int. J. Syst. Evol. Microbiol.">
        <title>Capsulimonas corticalis gen. nov., sp. nov., an aerobic capsulated bacterium, of a novel bacterial order, Capsulimonadales ord. nov., of the class Armatimonadia of the phylum Armatimonadetes.</title>
        <authorList>
            <person name="Li J."/>
            <person name="Kudo C."/>
            <person name="Tonouchi A."/>
        </authorList>
    </citation>
    <scope>NUCLEOTIDE SEQUENCE [LARGE SCALE GENOMIC DNA]</scope>
    <source>
        <strain evidence="1 2">AX-7</strain>
    </source>
</reference>
<keyword evidence="2" id="KW-1185">Reference proteome</keyword>
<dbReference type="Proteomes" id="UP000287394">
    <property type="component" value="Chromosome"/>
</dbReference>